<accession>A0A6H1Z920</accession>
<evidence type="ECO:0000313" key="1">
    <source>
        <dbReference type="EMBL" id="QJA44393.1"/>
    </source>
</evidence>
<name>A0A6H1Z920_9ZZZZ</name>
<proteinExistence type="predicted"/>
<reference evidence="1" key="1">
    <citation type="submission" date="2020-03" db="EMBL/GenBank/DDBJ databases">
        <title>The deep terrestrial virosphere.</title>
        <authorList>
            <person name="Holmfeldt K."/>
            <person name="Nilsson E."/>
            <person name="Simone D."/>
            <person name="Lopez-Fernandez M."/>
            <person name="Wu X."/>
            <person name="de Brujin I."/>
            <person name="Lundin D."/>
            <person name="Andersson A."/>
            <person name="Bertilsson S."/>
            <person name="Dopson M."/>
        </authorList>
    </citation>
    <scope>NUCLEOTIDE SEQUENCE</scope>
    <source>
        <strain evidence="1">TM448A00108</strain>
    </source>
</reference>
<dbReference type="EMBL" id="MT143976">
    <property type="protein sequence ID" value="QJA44393.1"/>
    <property type="molecule type" value="Genomic_DNA"/>
</dbReference>
<protein>
    <submittedName>
        <fullName evidence="1">Uncharacterized protein</fullName>
    </submittedName>
</protein>
<gene>
    <name evidence="1" type="ORF">TM448A00108_0020</name>
</gene>
<sequence>MYKRLSEKEEMEIFSPESEKINIENFEKILEYFFLSEETHNRVLDNIYGNRSEEENYLDKLLKLNKQRRAWFNINDKEKIDPAYIYYTNIIRDHARYDSNLKNLSDEVDFISYDVFDSGMVTYKKQKRKLFKFLIDNNILEQFNIDKINSLRTNGEMRLCISRNPIDYLFVSTNQSFSSCLNLKSSAEGCSWAGLGSISVDPNRFLMFLSSGKIKKYYLKRCEFKHFGYRVRSWGLITENDKIITVYNYPSNFDYETLFSYLGIDNSHYGWPDSCRKSKFKFEIPRHENDEVSFIYIDNIGISSKGNEYWYDYSGYTGFLTSFESELTFEEIESIDDLYNSYHSHCYDCECRMSDDEGYIVYDNLLCENCFDENYFTCRQCSEARNNDDSYNVDGCLYCEYCYREYFIECNKCEEPFPNEEVHETSDGNCYCESCYNEITFECDECGEREMIEDSEEAGKVLCYECRENLKREIS</sequence>
<dbReference type="AlphaFoldDB" id="A0A6H1Z920"/>
<organism evidence="1">
    <name type="scientific">viral metagenome</name>
    <dbReference type="NCBI Taxonomy" id="1070528"/>
    <lineage>
        <taxon>unclassified sequences</taxon>
        <taxon>metagenomes</taxon>
        <taxon>organismal metagenomes</taxon>
    </lineage>
</organism>